<organism evidence="2 3">
    <name type="scientific">Psophocarpus tetragonolobus</name>
    <name type="common">Winged bean</name>
    <name type="synonym">Dolichos tetragonolobus</name>
    <dbReference type="NCBI Taxonomy" id="3891"/>
    <lineage>
        <taxon>Eukaryota</taxon>
        <taxon>Viridiplantae</taxon>
        <taxon>Streptophyta</taxon>
        <taxon>Embryophyta</taxon>
        <taxon>Tracheophyta</taxon>
        <taxon>Spermatophyta</taxon>
        <taxon>Magnoliopsida</taxon>
        <taxon>eudicotyledons</taxon>
        <taxon>Gunneridae</taxon>
        <taxon>Pentapetalae</taxon>
        <taxon>rosids</taxon>
        <taxon>fabids</taxon>
        <taxon>Fabales</taxon>
        <taxon>Fabaceae</taxon>
        <taxon>Papilionoideae</taxon>
        <taxon>50 kb inversion clade</taxon>
        <taxon>NPAAA clade</taxon>
        <taxon>indigoferoid/millettioid clade</taxon>
        <taxon>Phaseoleae</taxon>
        <taxon>Psophocarpus</taxon>
    </lineage>
</organism>
<keyword evidence="3" id="KW-1185">Reference proteome</keyword>
<accession>A0AAN9SSS9</accession>
<dbReference type="EMBL" id="JAYMYS010000002">
    <property type="protein sequence ID" value="KAK7405664.1"/>
    <property type="molecule type" value="Genomic_DNA"/>
</dbReference>
<sequence length="264" mass="29680">MARLSPTGSHGHATGNRICFLTGGKEGQNCRVPCRKGHNPTLKVVWFPSGRLKKLFIIGTKRRIVKVVGISAPGSAQEASERTMEKIQKWKYRPNRWANNEWDRWDQAVTHIDRSLSFRIPCQSGTSFFAHSTQSMSSSSENVKQKFFEKRSHPSTLIWTSRAVKSRAIFFLGSGEIFPSSGPSRSTSWTEDSFEMRVLMEPFSETEMEGTLARSSIPRVAGDEAGPSHQRSVVENASLESSMRNRIARLEQDNSPYLLDKGRA</sequence>
<dbReference type="Proteomes" id="UP001386955">
    <property type="component" value="Unassembled WGS sequence"/>
</dbReference>
<feature type="compositionally biased region" description="Polar residues" evidence="1">
    <location>
        <begin position="229"/>
        <end position="238"/>
    </location>
</feature>
<protein>
    <submittedName>
        <fullName evidence="2">Uncharacterized protein</fullName>
    </submittedName>
</protein>
<evidence type="ECO:0000313" key="2">
    <source>
        <dbReference type="EMBL" id="KAK7405664.1"/>
    </source>
</evidence>
<dbReference type="AlphaFoldDB" id="A0AAN9SSS9"/>
<gene>
    <name evidence="2" type="ORF">VNO78_07249</name>
</gene>
<proteinExistence type="predicted"/>
<reference evidence="2 3" key="1">
    <citation type="submission" date="2024-01" db="EMBL/GenBank/DDBJ databases">
        <title>The genomes of 5 underutilized Papilionoideae crops provide insights into root nodulation and disease resistanc.</title>
        <authorList>
            <person name="Jiang F."/>
        </authorList>
    </citation>
    <scope>NUCLEOTIDE SEQUENCE [LARGE SCALE GENOMIC DNA]</scope>
    <source>
        <strain evidence="2">DUOXIRENSHENG_FW03</strain>
        <tissue evidence="2">Leaves</tissue>
    </source>
</reference>
<feature type="region of interest" description="Disordered" evidence="1">
    <location>
        <begin position="217"/>
        <end position="238"/>
    </location>
</feature>
<comment type="caution">
    <text evidence="2">The sequence shown here is derived from an EMBL/GenBank/DDBJ whole genome shotgun (WGS) entry which is preliminary data.</text>
</comment>
<evidence type="ECO:0000313" key="3">
    <source>
        <dbReference type="Proteomes" id="UP001386955"/>
    </source>
</evidence>
<name>A0AAN9SSS9_PSOTE</name>
<evidence type="ECO:0000256" key="1">
    <source>
        <dbReference type="SAM" id="MobiDB-lite"/>
    </source>
</evidence>
<feature type="region of interest" description="Disordered" evidence="1">
    <location>
        <begin position="245"/>
        <end position="264"/>
    </location>
</feature>